<dbReference type="InterPro" id="IPR003439">
    <property type="entry name" value="ABC_transporter-like_ATP-bd"/>
</dbReference>
<evidence type="ECO:0000313" key="11">
    <source>
        <dbReference type="Proteomes" id="UP000003494"/>
    </source>
</evidence>
<dbReference type="InterPro" id="IPR003593">
    <property type="entry name" value="AAA+_ATPase"/>
</dbReference>
<dbReference type="GO" id="GO:0005886">
    <property type="term" value="C:plasma membrane"/>
    <property type="evidence" value="ECO:0007669"/>
    <property type="project" value="UniProtKB-SubCell"/>
</dbReference>
<evidence type="ECO:0000256" key="2">
    <source>
        <dbReference type="ARBA" id="ARBA00022692"/>
    </source>
</evidence>
<dbReference type="AlphaFoldDB" id="C4G9P5"/>
<dbReference type="PANTHER" id="PTHR24221">
    <property type="entry name" value="ATP-BINDING CASSETTE SUB-FAMILY B"/>
    <property type="match status" value="1"/>
</dbReference>
<keyword evidence="3" id="KW-0547">Nucleotide-binding</keyword>
<dbReference type="HOGENOM" id="CLU_000604_84_3_9"/>
<evidence type="ECO:0000256" key="1">
    <source>
        <dbReference type="ARBA" id="ARBA00004651"/>
    </source>
</evidence>
<dbReference type="GO" id="GO:0034040">
    <property type="term" value="F:ATPase-coupled lipid transmembrane transporter activity"/>
    <property type="evidence" value="ECO:0007669"/>
    <property type="project" value="TreeGrafter"/>
</dbReference>
<dbReference type="InterPro" id="IPR039421">
    <property type="entry name" value="Type_1_exporter"/>
</dbReference>
<organism evidence="10 11">
    <name type="scientific">Shuttleworthella satelles DSM 14600</name>
    <dbReference type="NCBI Taxonomy" id="626523"/>
    <lineage>
        <taxon>Bacteria</taxon>
        <taxon>Bacillati</taxon>
        <taxon>Bacillota</taxon>
        <taxon>Clostridia</taxon>
        <taxon>Lachnospirales</taxon>
        <taxon>Lachnospiraceae</taxon>
        <taxon>Shuttleworthella</taxon>
    </lineage>
</organism>
<reference evidence="10" key="1">
    <citation type="submission" date="2009-04" db="EMBL/GenBank/DDBJ databases">
        <authorList>
            <person name="Weinstock G."/>
            <person name="Sodergren E."/>
            <person name="Clifton S."/>
            <person name="Fulton L."/>
            <person name="Fulton B."/>
            <person name="Courtney L."/>
            <person name="Fronick C."/>
            <person name="Harrison M."/>
            <person name="Strong C."/>
            <person name="Farmer C."/>
            <person name="Delahaunty K."/>
            <person name="Markovic C."/>
            <person name="Hall O."/>
            <person name="Minx P."/>
            <person name="Tomlinson C."/>
            <person name="Mitreva M."/>
            <person name="Nelson J."/>
            <person name="Hou S."/>
            <person name="Wollam A."/>
            <person name="Pepin K.H."/>
            <person name="Johnson M."/>
            <person name="Bhonagiri V."/>
            <person name="Nash W.E."/>
            <person name="Warren W."/>
            <person name="Chinwalla A."/>
            <person name="Mardis E.R."/>
            <person name="Wilson R.K."/>
        </authorList>
    </citation>
    <scope>NUCLEOTIDE SEQUENCE [LARGE SCALE GENOMIC DNA]</scope>
    <source>
        <strain evidence="10">DSM 14600</strain>
    </source>
</reference>
<dbReference type="InterPro" id="IPR011527">
    <property type="entry name" value="ABC1_TM_dom"/>
</dbReference>
<name>C4G9P5_9FIRM</name>
<keyword evidence="5 7" id="KW-1133">Transmembrane helix</keyword>
<evidence type="ECO:0000256" key="5">
    <source>
        <dbReference type="ARBA" id="ARBA00022989"/>
    </source>
</evidence>
<dbReference type="PROSITE" id="PS50929">
    <property type="entry name" value="ABC_TM1F"/>
    <property type="match status" value="1"/>
</dbReference>
<dbReference type="InterPro" id="IPR036640">
    <property type="entry name" value="ABC1_TM_sf"/>
</dbReference>
<feature type="domain" description="ABC transmembrane type-1" evidence="9">
    <location>
        <begin position="28"/>
        <end position="315"/>
    </location>
</feature>
<comment type="caution">
    <text evidence="10">The sequence shown here is derived from an EMBL/GenBank/DDBJ whole genome shotgun (WGS) entry which is preliminary data.</text>
</comment>
<dbReference type="PROSITE" id="PS00211">
    <property type="entry name" value="ABC_TRANSPORTER_1"/>
    <property type="match status" value="1"/>
</dbReference>
<dbReference type="eggNOG" id="COG1132">
    <property type="taxonomic scope" value="Bacteria"/>
</dbReference>
<evidence type="ECO:0000259" key="9">
    <source>
        <dbReference type="PROSITE" id="PS50929"/>
    </source>
</evidence>
<keyword evidence="11" id="KW-1185">Reference proteome</keyword>
<dbReference type="InterPro" id="IPR017871">
    <property type="entry name" value="ABC_transporter-like_CS"/>
</dbReference>
<dbReference type="InterPro" id="IPR027417">
    <property type="entry name" value="P-loop_NTPase"/>
</dbReference>
<accession>C4G9P5</accession>
<dbReference type="EMBL" id="ACIP02000001">
    <property type="protein sequence ID" value="EEP29342.1"/>
    <property type="molecule type" value="Genomic_DNA"/>
</dbReference>
<keyword evidence="2 7" id="KW-0812">Transmembrane</keyword>
<feature type="transmembrane region" description="Helical" evidence="7">
    <location>
        <begin position="153"/>
        <end position="184"/>
    </location>
</feature>
<dbReference type="Gene3D" id="3.40.50.300">
    <property type="entry name" value="P-loop containing nucleotide triphosphate hydrolases"/>
    <property type="match status" value="1"/>
</dbReference>
<dbReference type="Pfam" id="PF00005">
    <property type="entry name" value="ABC_tran"/>
    <property type="match status" value="1"/>
</dbReference>
<evidence type="ECO:0000313" key="10">
    <source>
        <dbReference type="EMBL" id="EEP29342.1"/>
    </source>
</evidence>
<keyword evidence="6 7" id="KW-0472">Membrane</keyword>
<feature type="transmembrane region" description="Helical" evidence="7">
    <location>
        <begin position="64"/>
        <end position="86"/>
    </location>
</feature>
<sequence>MKDKKYSIIENLQYCIKATIDNYPRLIVLCILVIVLNALLPVVTTFLPKVVIDELTNGKTIRHLMISTGAFTGVIALGTGLQKFLGRLIYWHKYKMNTYFLKIVTHKSLTTDYCNQEDEHFRNLQSEGFVSCSGNFSYYAQIYDATVKFFSNLIGFITFLGLLIGLNPILIVFLVITTIISFILNKQIIKWEEENNEQKIRYEQKMQYITRMAGDIKAAKDIRVYHMADWLNQVYQKNINGLNKWYKRYASKLFKVSTSDSVFSLLRESITYSYLLYLVLNENMSVADFVLYFNVVTGFTVLLNSILGQVNTMNRLNMSINRFRAFVEYPESYCNHSDVDIKNPTIPHTIELRDVSYRYNNETENILNDINLVINPESHLAVVGLNGAGKTTLVKLICGLVDPTEGRVLYDGVDIKKYNRKEVYKLFGAVFQQFSILPVTISEIVAEDTIDQVDYDRLNTSLEQAGLMDKVNSLREGVNTKYDKTMWDDGIDLSGGEKQKLLLARALYKNSPIVILDEPTAALDPIAERNMYEIYNEVMRDKTTLFISHRLASTRFCDRIILLENGKIIEEGNHDELLNKHGRYYDLFETQAKYYREEKKYENDNKTTV</sequence>
<dbReference type="Proteomes" id="UP000003494">
    <property type="component" value="Unassembled WGS sequence"/>
</dbReference>
<feature type="domain" description="ABC transporter" evidence="8">
    <location>
        <begin position="350"/>
        <end position="590"/>
    </location>
</feature>
<evidence type="ECO:0000256" key="3">
    <source>
        <dbReference type="ARBA" id="ARBA00022741"/>
    </source>
</evidence>
<evidence type="ECO:0000256" key="4">
    <source>
        <dbReference type="ARBA" id="ARBA00022840"/>
    </source>
</evidence>
<gene>
    <name evidence="10" type="ORF">GCWU000342_00699</name>
</gene>
<dbReference type="Gene3D" id="1.20.1560.10">
    <property type="entry name" value="ABC transporter type 1, transmembrane domain"/>
    <property type="match status" value="1"/>
</dbReference>
<protein>
    <submittedName>
        <fullName evidence="10">ABC transporter, ATP-binding protein</fullName>
    </submittedName>
</protein>
<proteinExistence type="predicted"/>
<dbReference type="SUPFAM" id="SSF52540">
    <property type="entry name" value="P-loop containing nucleoside triphosphate hydrolases"/>
    <property type="match status" value="1"/>
</dbReference>
<dbReference type="SUPFAM" id="SSF90123">
    <property type="entry name" value="ABC transporter transmembrane region"/>
    <property type="match status" value="1"/>
</dbReference>
<evidence type="ECO:0000256" key="7">
    <source>
        <dbReference type="SAM" id="Phobius"/>
    </source>
</evidence>
<feature type="transmembrane region" description="Helical" evidence="7">
    <location>
        <begin position="26"/>
        <end position="44"/>
    </location>
</feature>
<dbReference type="SMART" id="SM00382">
    <property type="entry name" value="AAA"/>
    <property type="match status" value="1"/>
</dbReference>
<dbReference type="RefSeq" id="WP_006905730.1">
    <property type="nucleotide sequence ID" value="NZ_GG665866.1"/>
</dbReference>
<keyword evidence="4 10" id="KW-0067">ATP-binding</keyword>
<dbReference type="GO" id="GO:0016887">
    <property type="term" value="F:ATP hydrolysis activity"/>
    <property type="evidence" value="ECO:0007669"/>
    <property type="project" value="InterPro"/>
</dbReference>
<dbReference type="PROSITE" id="PS50893">
    <property type="entry name" value="ABC_TRANSPORTER_2"/>
    <property type="match status" value="1"/>
</dbReference>
<dbReference type="STRING" id="626523.GCWU000342_00699"/>
<dbReference type="GO" id="GO:0005524">
    <property type="term" value="F:ATP binding"/>
    <property type="evidence" value="ECO:0007669"/>
    <property type="project" value="UniProtKB-KW"/>
</dbReference>
<evidence type="ECO:0000256" key="6">
    <source>
        <dbReference type="ARBA" id="ARBA00023136"/>
    </source>
</evidence>
<comment type="subcellular location">
    <subcellularLocation>
        <location evidence="1">Cell membrane</location>
        <topology evidence="1">Multi-pass membrane protein</topology>
    </subcellularLocation>
</comment>
<dbReference type="GO" id="GO:0140359">
    <property type="term" value="F:ABC-type transporter activity"/>
    <property type="evidence" value="ECO:0007669"/>
    <property type="project" value="InterPro"/>
</dbReference>
<dbReference type="PANTHER" id="PTHR24221:SF654">
    <property type="entry name" value="ATP-BINDING CASSETTE SUB-FAMILY B MEMBER 6"/>
    <property type="match status" value="1"/>
</dbReference>
<evidence type="ECO:0000259" key="8">
    <source>
        <dbReference type="PROSITE" id="PS50893"/>
    </source>
</evidence>